<dbReference type="InterPro" id="IPR015946">
    <property type="entry name" value="KH_dom-like_a/b"/>
</dbReference>
<dbReference type="InterPro" id="IPR005662">
    <property type="entry name" value="GTPase_Era-like"/>
</dbReference>
<dbReference type="GO" id="GO:0000028">
    <property type="term" value="P:ribosomal small subunit assembly"/>
    <property type="evidence" value="ECO:0007669"/>
    <property type="project" value="TreeGrafter"/>
</dbReference>
<comment type="caution">
    <text evidence="12">The sequence shown here is derived from an EMBL/GenBank/DDBJ whole genome shotgun (WGS) entry which is preliminary data.</text>
</comment>
<dbReference type="GO" id="GO:0043024">
    <property type="term" value="F:ribosomal small subunit binding"/>
    <property type="evidence" value="ECO:0007669"/>
    <property type="project" value="TreeGrafter"/>
</dbReference>
<evidence type="ECO:0000256" key="4">
    <source>
        <dbReference type="ARBA" id="ARBA00022884"/>
    </source>
</evidence>
<dbReference type="NCBIfam" id="TIGR00231">
    <property type="entry name" value="small_GTP"/>
    <property type="match status" value="1"/>
</dbReference>
<evidence type="ECO:0000256" key="9">
    <source>
        <dbReference type="RuleBase" id="RU003761"/>
    </source>
</evidence>
<sequence>MLPKRPACAGMKKESTIIETRSAFIAIVGKPNVGKSSLLNALTGHKIAIVTNRPQTTRTRITGVLTQEETQYVFIDTPGLLKARNKLGEKMVKTVRESVADVDAAVLVVEPTGEVNPAELDLIEGFKSNRMPAVLAINKIDILQNKELLIERIAKFQDLYEFSAVVPISALERDGIDALLGELSKFAIESPHYFPDDAVTDQHERVLAAEMVREKLLLNLREEIPHGTAVTVETMKEKKGILHVDAVIYCERENHKGMIIGKGGSMLKKIASEARAELEDFFQIQVHLQCWVKVKEDWRNREGILRNLGY</sequence>
<dbReference type="Gene3D" id="3.30.300.20">
    <property type="match status" value="1"/>
</dbReference>
<dbReference type="PANTHER" id="PTHR42698">
    <property type="entry name" value="GTPASE ERA"/>
    <property type="match status" value="1"/>
</dbReference>
<keyword evidence="7" id="KW-0963">Cytoplasm</keyword>
<feature type="domain" description="KH type-2" evidence="10">
    <location>
        <begin position="220"/>
        <end position="296"/>
    </location>
</feature>
<dbReference type="AlphaFoldDB" id="C0EFF8"/>
<reference evidence="12 13" key="2">
    <citation type="submission" date="2009-02" db="EMBL/GenBank/DDBJ databases">
        <title>Draft genome sequence of Clostridium methylpentosum (DSM 5476).</title>
        <authorList>
            <person name="Sudarsanam P."/>
            <person name="Ley R."/>
            <person name="Guruge J."/>
            <person name="Turnbaugh P.J."/>
            <person name="Mahowald M."/>
            <person name="Liep D."/>
            <person name="Gordon J."/>
        </authorList>
    </citation>
    <scope>NUCLEOTIDE SEQUENCE [LARGE SCALE GENOMIC DNA]</scope>
    <source>
        <strain evidence="12 13">DSM 5476</strain>
    </source>
</reference>
<protein>
    <recommendedName>
        <fullName evidence="2 7">GTPase Era</fullName>
    </recommendedName>
</protein>
<feature type="domain" description="Era-type G" evidence="11">
    <location>
        <begin position="21"/>
        <end position="189"/>
    </location>
</feature>
<reference evidence="12 13" key="1">
    <citation type="submission" date="2009-01" db="EMBL/GenBank/DDBJ databases">
        <authorList>
            <person name="Fulton L."/>
            <person name="Clifton S."/>
            <person name="Fulton B."/>
            <person name="Xu J."/>
            <person name="Minx P."/>
            <person name="Pepin K.H."/>
            <person name="Johnson M."/>
            <person name="Bhonagiri V."/>
            <person name="Nash W.E."/>
            <person name="Mardis E.R."/>
            <person name="Wilson R.K."/>
        </authorList>
    </citation>
    <scope>NUCLEOTIDE SEQUENCE [LARGE SCALE GENOMIC DNA]</scope>
    <source>
        <strain evidence="12 13">DSM 5476</strain>
    </source>
</reference>
<dbReference type="GO" id="GO:0005525">
    <property type="term" value="F:GTP binding"/>
    <property type="evidence" value="ECO:0007669"/>
    <property type="project" value="UniProtKB-UniRule"/>
</dbReference>
<dbReference type="Proteomes" id="UP000003340">
    <property type="component" value="Unassembled WGS sequence"/>
</dbReference>
<feature type="binding site" evidence="7">
    <location>
        <begin position="76"/>
        <end position="80"/>
    </location>
    <ligand>
        <name>GTP</name>
        <dbReference type="ChEBI" id="CHEBI:37565"/>
    </ligand>
</feature>
<feature type="region of interest" description="G5" evidence="8">
    <location>
        <begin position="168"/>
        <end position="170"/>
    </location>
</feature>
<evidence type="ECO:0000256" key="7">
    <source>
        <dbReference type="HAMAP-Rule" id="MF_00367"/>
    </source>
</evidence>
<evidence type="ECO:0000256" key="6">
    <source>
        <dbReference type="ARBA" id="ARBA00023136"/>
    </source>
</evidence>
<evidence type="ECO:0000256" key="3">
    <source>
        <dbReference type="ARBA" id="ARBA00022741"/>
    </source>
</evidence>
<dbReference type="GO" id="GO:0070181">
    <property type="term" value="F:small ribosomal subunit rRNA binding"/>
    <property type="evidence" value="ECO:0007669"/>
    <property type="project" value="UniProtKB-UniRule"/>
</dbReference>
<dbReference type="PRINTS" id="PR00326">
    <property type="entry name" value="GTP1OBG"/>
</dbReference>
<dbReference type="InterPro" id="IPR027417">
    <property type="entry name" value="P-loop_NTPase"/>
</dbReference>
<evidence type="ECO:0000313" key="13">
    <source>
        <dbReference type="Proteomes" id="UP000003340"/>
    </source>
</evidence>
<evidence type="ECO:0000256" key="8">
    <source>
        <dbReference type="PROSITE-ProRule" id="PRU01050"/>
    </source>
</evidence>
<dbReference type="InterPro" id="IPR009019">
    <property type="entry name" value="KH_sf_prok-type"/>
</dbReference>
<dbReference type="InterPro" id="IPR005225">
    <property type="entry name" value="Small_GTP-bd"/>
</dbReference>
<dbReference type="GO" id="GO:0005829">
    <property type="term" value="C:cytosol"/>
    <property type="evidence" value="ECO:0007669"/>
    <property type="project" value="TreeGrafter"/>
</dbReference>
<name>C0EFF8_9FIRM</name>
<dbReference type="PROSITE" id="PS51713">
    <property type="entry name" value="G_ERA"/>
    <property type="match status" value="1"/>
</dbReference>
<dbReference type="PROSITE" id="PS50823">
    <property type="entry name" value="KH_TYPE_2"/>
    <property type="match status" value="1"/>
</dbReference>
<dbReference type="Pfam" id="PF01926">
    <property type="entry name" value="MMR_HSR1"/>
    <property type="match status" value="1"/>
</dbReference>
<keyword evidence="7" id="KW-0690">Ribosome biogenesis</keyword>
<comment type="function">
    <text evidence="7">An essential GTPase that binds both GDP and GTP, with rapid nucleotide exchange. Plays a role in 16S rRNA processing and 30S ribosomal subunit biogenesis and possibly also in cell cycle regulation and energy metabolism.</text>
</comment>
<accession>C0EFF8</accession>
<dbReference type="HOGENOM" id="CLU_038009_1_0_9"/>
<dbReference type="GO" id="GO:0003924">
    <property type="term" value="F:GTPase activity"/>
    <property type="evidence" value="ECO:0007669"/>
    <property type="project" value="UniProtKB-UniRule"/>
</dbReference>
<dbReference type="PANTHER" id="PTHR42698:SF1">
    <property type="entry name" value="GTPASE ERA, MITOCHONDRIAL"/>
    <property type="match status" value="1"/>
</dbReference>
<dbReference type="Gene3D" id="3.40.50.300">
    <property type="entry name" value="P-loop containing nucleotide triphosphate hydrolases"/>
    <property type="match status" value="1"/>
</dbReference>
<feature type="region of interest" description="G2" evidence="8">
    <location>
        <begin position="55"/>
        <end position="59"/>
    </location>
</feature>
<dbReference type="InterPro" id="IPR006073">
    <property type="entry name" value="GTP-bd"/>
</dbReference>
<keyword evidence="7" id="KW-0699">rRNA-binding</keyword>
<comment type="subcellular location">
    <subcellularLocation>
        <location evidence="7">Cytoplasm</location>
    </subcellularLocation>
    <subcellularLocation>
        <location evidence="7">Cell membrane</location>
        <topology evidence="7">Peripheral membrane protein</topology>
    </subcellularLocation>
</comment>
<dbReference type="SUPFAM" id="SSF52540">
    <property type="entry name" value="P-loop containing nucleoside triphosphate hydrolases"/>
    <property type="match status" value="1"/>
</dbReference>
<dbReference type="CDD" id="cd22534">
    <property type="entry name" value="KH-II_Era"/>
    <property type="match status" value="1"/>
</dbReference>
<feature type="region of interest" description="G3" evidence="8">
    <location>
        <begin position="76"/>
        <end position="79"/>
    </location>
</feature>
<dbReference type="EMBL" id="ACEC01000091">
    <property type="protein sequence ID" value="EEG29767.1"/>
    <property type="molecule type" value="Genomic_DNA"/>
</dbReference>
<dbReference type="STRING" id="537013.CLOSTMETH_02600"/>
<comment type="similarity">
    <text evidence="1 7 8 9">Belongs to the TRAFAC class TrmE-Era-EngA-EngB-Septin-like GTPase superfamily. Era GTPase family.</text>
</comment>
<dbReference type="eggNOG" id="COG1159">
    <property type="taxonomic scope" value="Bacteria"/>
</dbReference>
<evidence type="ECO:0000259" key="11">
    <source>
        <dbReference type="PROSITE" id="PS51713"/>
    </source>
</evidence>
<keyword evidence="3 7" id="KW-0547">Nucleotide-binding</keyword>
<evidence type="ECO:0000256" key="5">
    <source>
        <dbReference type="ARBA" id="ARBA00023134"/>
    </source>
</evidence>
<dbReference type="InterPro" id="IPR004044">
    <property type="entry name" value="KH_dom_type_2"/>
</dbReference>
<keyword evidence="5 7" id="KW-0342">GTP-binding</keyword>
<comment type="subunit">
    <text evidence="7">Monomer.</text>
</comment>
<dbReference type="HAMAP" id="MF_00367">
    <property type="entry name" value="GTPase_Era"/>
    <property type="match status" value="1"/>
</dbReference>
<feature type="region of interest" description="G1" evidence="8">
    <location>
        <begin position="29"/>
        <end position="36"/>
    </location>
</feature>
<keyword evidence="13" id="KW-1185">Reference proteome</keyword>
<dbReference type="Pfam" id="PF07650">
    <property type="entry name" value="KH_2"/>
    <property type="match status" value="1"/>
</dbReference>
<evidence type="ECO:0000256" key="2">
    <source>
        <dbReference type="ARBA" id="ARBA00020484"/>
    </source>
</evidence>
<dbReference type="GO" id="GO:0005886">
    <property type="term" value="C:plasma membrane"/>
    <property type="evidence" value="ECO:0007669"/>
    <property type="project" value="UniProtKB-SubCell"/>
</dbReference>
<feature type="binding site" evidence="7">
    <location>
        <begin position="29"/>
        <end position="36"/>
    </location>
    <ligand>
        <name>GTP</name>
        <dbReference type="ChEBI" id="CHEBI:37565"/>
    </ligand>
</feature>
<gene>
    <name evidence="7 12" type="primary">era</name>
    <name evidence="12" type="ORF">CLOSTMETH_02600</name>
</gene>
<evidence type="ECO:0000259" key="10">
    <source>
        <dbReference type="PROSITE" id="PS50823"/>
    </source>
</evidence>
<keyword evidence="7" id="KW-1003">Cell membrane</keyword>
<feature type="binding site" evidence="7">
    <location>
        <begin position="138"/>
        <end position="141"/>
    </location>
    <ligand>
        <name>GTP</name>
        <dbReference type="ChEBI" id="CHEBI:37565"/>
    </ligand>
</feature>
<dbReference type="NCBIfam" id="TIGR00436">
    <property type="entry name" value="era"/>
    <property type="match status" value="1"/>
</dbReference>
<proteinExistence type="inferred from homology"/>
<dbReference type="CDD" id="cd04163">
    <property type="entry name" value="Era"/>
    <property type="match status" value="1"/>
</dbReference>
<keyword evidence="4 7" id="KW-0694">RNA-binding</keyword>
<dbReference type="SUPFAM" id="SSF54814">
    <property type="entry name" value="Prokaryotic type KH domain (KH-domain type II)"/>
    <property type="match status" value="1"/>
</dbReference>
<dbReference type="InterPro" id="IPR030388">
    <property type="entry name" value="G_ERA_dom"/>
</dbReference>
<feature type="region of interest" description="G4" evidence="8">
    <location>
        <begin position="138"/>
        <end position="141"/>
    </location>
</feature>
<dbReference type="NCBIfam" id="NF000908">
    <property type="entry name" value="PRK00089.1"/>
    <property type="match status" value="1"/>
</dbReference>
<evidence type="ECO:0000256" key="1">
    <source>
        <dbReference type="ARBA" id="ARBA00007921"/>
    </source>
</evidence>
<keyword evidence="6 7" id="KW-0472">Membrane</keyword>
<evidence type="ECO:0000313" key="12">
    <source>
        <dbReference type="EMBL" id="EEG29767.1"/>
    </source>
</evidence>
<organism evidence="12 13">
    <name type="scientific">[Clostridium] methylpentosum DSM 5476</name>
    <dbReference type="NCBI Taxonomy" id="537013"/>
    <lineage>
        <taxon>Bacteria</taxon>
        <taxon>Bacillati</taxon>
        <taxon>Bacillota</taxon>
        <taxon>Clostridia</taxon>
        <taxon>Eubacteriales</taxon>
        <taxon>Oscillospiraceae</taxon>
        <taxon>Oscillospiraceae incertae sedis</taxon>
    </lineage>
</organism>